<keyword evidence="2" id="KW-1185">Reference proteome</keyword>
<organism evidence="1 2">
    <name type="scientific">Paraburkholderia solisilvae</name>
    <dbReference type="NCBI Taxonomy" id="624376"/>
    <lineage>
        <taxon>Bacteria</taxon>
        <taxon>Pseudomonadati</taxon>
        <taxon>Pseudomonadota</taxon>
        <taxon>Betaproteobacteria</taxon>
        <taxon>Burkholderiales</taxon>
        <taxon>Burkholderiaceae</taxon>
        <taxon>Paraburkholderia</taxon>
    </lineage>
</organism>
<gene>
    <name evidence="1" type="ORF">LMG29739_03112</name>
</gene>
<reference evidence="1 2" key="1">
    <citation type="submission" date="2020-04" db="EMBL/GenBank/DDBJ databases">
        <authorList>
            <person name="De Canck E."/>
        </authorList>
    </citation>
    <scope>NUCLEOTIDE SEQUENCE [LARGE SCALE GENOMIC DNA]</scope>
    <source>
        <strain evidence="1 2">LMG 29739</strain>
    </source>
</reference>
<accession>A0A6J5E1Z7</accession>
<evidence type="ECO:0000313" key="2">
    <source>
        <dbReference type="Proteomes" id="UP000494329"/>
    </source>
</evidence>
<dbReference type="AlphaFoldDB" id="A0A6J5E1Z7"/>
<dbReference type="Proteomes" id="UP000494329">
    <property type="component" value="Unassembled WGS sequence"/>
</dbReference>
<protein>
    <submittedName>
        <fullName evidence="1">Uncharacterized protein</fullName>
    </submittedName>
</protein>
<proteinExistence type="predicted"/>
<sequence length="567" mass="63318">MTLSHASESKDLTELANDLERLLTSKAKDLTTRIALVGHDIARIETLTRLSEGEERSKALAESLASLTQAERLLAEIRKTDGFGGLRTPIETLKHWRAVKRARSAHEIAEAAFDAPETKAARNTRIANHNHRVDSEHTRLPGLNRQKDLLKTEQSAIDQLHRTAVDAIRAARDSGWLAQDFSERFRRLATLVENNDINRATAWLSTLVFQRRPTDSLYEQWHREANALRSKAYHQYAGMAASGAYTEIAQHSIQLAAPTLRKQTTAALTAHAHPADQWQVLSALVADPQRFRTDALWAIYWAMYQCGQWVADAASESDAHEDVFTGKVTAQIDRWLAGWATERIREFGYPEVRSYLGTLEIATTIEETRLGADIGLIVDLNIGDLACKKIALFQAKKSKHGIADVGSHAGQLSKLSRRPSAGFYLFYHQSTYPVMAPAPSVCTAHELADKVTQFGKDIDAVHLPLNVRTMGWDWASFVSFGLCNPDSQVGQSFDTVEEAFAALGNGDARHLPKYLHVIAIADEPRVMELRTKVHEHYLDSVKAMAKVKEKNRHLSRDRDGPEHGMSM</sequence>
<dbReference type="RefSeq" id="WP_175111810.1">
    <property type="nucleotide sequence ID" value="NZ_CADIKF010000022.1"/>
</dbReference>
<dbReference type="EMBL" id="CADIKF010000022">
    <property type="protein sequence ID" value="CAB3759102.1"/>
    <property type="molecule type" value="Genomic_DNA"/>
</dbReference>
<evidence type="ECO:0000313" key="1">
    <source>
        <dbReference type="EMBL" id="CAB3759102.1"/>
    </source>
</evidence>
<name>A0A6J5E1Z7_9BURK</name>